<comment type="caution">
    <text evidence="2">The sequence shown here is derived from an EMBL/GenBank/DDBJ whole genome shotgun (WGS) entry which is preliminary data.</text>
</comment>
<dbReference type="RefSeq" id="WP_343891834.1">
    <property type="nucleotide sequence ID" value="NZ_BAAAEH010000047.1"/>
</dbReference>
<evidence type="ECO:0000259" key="1">
    <source>
        <dbReference type="Pfam" id="PF00248"/>
    </source>
</evidence>
<dbReference type="Gene3D" id="3.20.20.100">
    <property type="entry name" value="NADP-dependent oxidoreductase domain"/>
    <property type="match status" value="1"/>
</dbReference>
<dbReference type="SUPFAM" id="SSF51430">
    <property type="entry name" value="NAD(P)-linked oxidoreductase"/>
    <property type="match status" value="1"/>
</dbReference>
<dbReference type="InterPro" id="IPR023210">
    <property type="entry name" value="NADP_OxRdtase_dom"/>
</dbReference>
<proteinExistence type="predicted"/>
<evidence type="ECO:0000313" key="3">
    <source>
        <dbReference type="Proteomes" id="UP001419910"/>
    </source>
</evidence>
<dbReference type="Proteomes" id="UP001419910">
    <property type="component" value="Unassembled WGS sequence"/>
</dbReference>
<dbReference type="InterPro" id="IPR036812">
    <property type="entry name" value="NAD(P)_OxRdtase_dom_sf"/>
</dbReference>
<reference evidence="2 3" key="1">
    <citation type="submission" date="2024-05" db="EMBL/GenBank/DDBJ databases">
        <authorList>
            <person name="Liu Q."/>
            <person name="Xin Y.-H."/>
        </authorList>
    </citation>
    <scope>NUCLEOTIDE SEQUENCE [LARGE SCALE GENOMIC DNA]</scope>
    <source>
        <strain evidence="2 3">CGMCC 1.10181</strain>
    </source>
</reference>
<evidence type="ECO:0000313" key="2">
    <source>
        <dbReference type="EMBL" id="MEN2789179.1"/>
    </source>
</evidence>
<keyword evidence="3" id="KW-1185">Reference proteome</keyword>
<organism evidence="2 3">
    <name type="scientific">Sphingomonas oligophenolica</name>
    <dbReference type="NCBI Taxonomy" id="301154"/>
    <lineage>
        <taxon>Bacteria</taxon>
        <taxon>Pseudomonadati</taxon>
        <taxon>Pseudomonadota</taxon>
        <taxon>Alphaproteobacteria</taxon>
        <taxon>Sphingomonadales</taxon>
        <taxon>Sphingomonadaceae</taxon>
        <taxon>Sphingomonas</taxon>
    </lineage>
</organism>
<dbReference type="InterPro" id="IPR020471">
    <property type="entry name" value="AKR"/>
</dbReference>
<sequence length="340" mass="37166">MTHDRAALLDRLARSGPFGFGGSSLGNLYRAIDEERAHATVYAAWADGVRYFDTAPFYGLGLGERRLGDVLRTRNRNDFILSTKVGRLLVPGEAAPEKFGFRSPMPFDPVFDYSYDGVMRSVEASLHRLGLARIDILYMHDLGRLTHRDNHDRHFRHAVDGGFRAMADLRDQGIVAAIGLGVNEVEICAEALPRADFDLFMIAGRYTLLDRSAGPFFDDCRRRGIGVVAAGVFNSGVLAAGIAKGVPRYDYEAAPDEVMRRVAAIERVCERFDVPLPAAALQFVKAHPAVTLTVVGTGRPARVSETVDLARRPIPDAFWMALQAEDPIAAGGAVSADMFA</sequence>
<accession>A0ABU9Y029</accession>
<name>A0ABU9Y029_9SPHN</name>
<dbReference type="Pfam" id="PF00248">
    <property type="entry name" value="Aldo_ket_red"/>
    <property type="match status" value="1"/>
</dbReference>
<dbReference type="PANTHER" id="PTHR42686:SF1">
    <property type="entry name" value="GH17980P-RELATED"/>
    <property type="match status" value="1"/>
</dbReference>
<dbReference type="PANTHER" id="PTHR42686">
    <property type="entry name" value="GH17980P-RELATED"/>
    <property type="match status" value="1"/>
</dbReference>
<protein>
    <submittedName>
        <fullName evidence="2">Aldo/keto reductase</fullName>
    </submittedName>
</protein>
<gene>
    <name evidence="2" type="ORF">ABC974_06045</name>
</gene>
<feature type="domain" description="NADP-dependent oxidoreductase" evidence="1">
    <location>
        <begin position="19"/>
        <end position="323"/>
    </location>
</feature>
<dbReference type="EMBL" id="JBDIME010000003">
    <property type="protein sequence ID" value="MEN2789179.1"/>
    <property type="molecule type" value="Genomic_DNA"/>
</dbReference>